<dbReference type="PANTHER" id="PTHR30572:SF4">
    <property type="entry name" value="ABC TRANSPORTER PERMEASE YTRF"/>
    <property type="match status" value="1"/>
</dbReference>
<dbReference type="InterPro" id="IPR050250">
    <property type="entry name" value="Macrolide_Exporter_MacB"/>
</dbReference>
<sequence length="386" mass="40806">MNALFLATAYLRYHLWRSVILVIVAAVILSVPFISQTLLRGSEEALTSRAEATPLVLGSRGSRLDLVMSALYFSEEATAPLTMAASEAVWDSDLGLPIPLYTAFSASGARIVGTTLDYIEFRGLELAEGRPFAVLGETVLGASVAGRLGLGPGDTLVSSPENLFDLDGVYPLEMQVAGVFAPTGTPDDEAVFTDIKTTWVIAGIGHGHADVINAAEVEAGNVTASAALIEYTRITPETLDSFHFHGDPDGFPVSAVLVAPWDDRSGTILRGRYLSQENPVQAVVPSEVIDDLVDRIFRIAALLDAVAIAVGAAAAAAIGLALFLSWRLRAPEMATAFRLGAGRYVILRLALAELGLILGLAAALAAVCVYVVWSSRESVVAWLLAL</sequence>
<dbReference type="EMBL" id="RDRB01000002">
    <property type="protein sequence ID" value="ROU03701.1"/>
    <property type="molecule type" value="Genomic_DNA"/>
</dbReference>
<keyword evidence="1" id="KW-0472">Membrane</keyword>
<dbReference type="GO" id="GO:0005886">
    <property type="term" value="C:plasma membrane"/>
    <property type="evidence" value="ECO:0007669"/>
    <property type="project" value="TreeGrafter"/>
</dbReference>
<dbReference type="InterPro" id="IPR025857">
    <property type="entry name" value="MacB_PCD"/>
</dbReference>
<keyword evidence="1" id="KW-1133">Transmembrane helix</keyword>
<gene>
    <name evidence="3" type="ORF">EAT49_05230</name>
</gene>
<organism evidence="3 4">
    <name type="scientific">Histidinibacterium lentulum</name>
    <dbReference type="NCBI Taxonomy" id="2480588"/>
    <lineage>
        <taxon>Bacteria</taxon>
        <taxon>Pseudomonadati</taxon>
        <taxon>Pseudomonadota</taxon>
        <taxon>Alphaproteobacteria</taxon>
        <taxon>Rhodobacterales</taxon>
        <taxon>Paracoccaceae</taxon>
        <taxon>Histidinibacterium</taxon>
    </lineage>
</organism>
<dbReference type="GO" id="GO:0022857">
    <property type="term" value="F:transmembrane transporter activity"/>
    <property type="evidence" value="ECO:0007669"/>
    <property type="project" value="TreeGrafter"/>
</dbReference>
<evidence type="ECO:0000313" key="4">
    <source>
        <dbReference type="Proteomes" id="UP000268016"/>
    </source>
</evidence>
<feature type="transmembrane region" description="Helical" evidence="1">
    <location>
        <begin position="305"/>
        <end position="326"/>
    </location>
</feature>
<dbReference type="PANTHER" id="PTHR30572">
    <property type="entry name" value="MEMBRANE COMPONENT OF TRANSPORTER-RELATED"/>
    <property type="match status" value="1"/>
</dbReference>
<dbReference type="AlphaFoldDB" id="A0A3N2R8I8"/>
<reference evidence="3 4" key="1">
    <citation type="submission" date="2018-10" db="EMBL/GenBank/DDBJ databases">
        <title>Histidinibacterium lentulum gen. nov., sp. nov., a marine bacterium from the culture broth of Picochlorum sp. 122.</title>
        <authorList>
            <person name="Wang G."/>
        </authorList>
    </citation>
    <scope>NUCLEOTIDE SEQUENCE [LARGE SCALE GENOMIC DNA]</scope>
    <source>
        <strain evidence="3 4">B17</strain>
    </source>
</reference>
<proteinExistence type="predicted"/>
<dbReference type="Pfam" id="PF12704">
    <property type="entry name" value="MacB_PCD"/>
    <property type="match status" value="1"/>
</dbReference>
<name>A0A3N2R8I8_9RHOB</name>
<feature type="transmembrane region" description="Helical" evidence="1">
    <location>
        <begin position="346"/>
        <end position="373"/>
    </location>
</feature>
<comment type="caution">
    <text evidence="3">The sequence shown here is derived from an EMBL/GenBank/DDBJ whole genome shotgun (WGS) entry which is preliminary data.</text>
</comment>
<feature type="transmembrane region" description="Helical" evidence="1">
    <location>
        <begin position="15"/>
        <end position="34"/>
    </location>
</feature>
<dbReference type="Proteomes" id="UP000268016">
    <property type="component" value="Unassembled WGS sequence"/>
</dbReference>
<evidence type="ECO:0000256" key="1">
    <source>
        <dbReference type="SAM" id="Phobius"/>
    </source>
</evidence>
<keyword evidence="1" id="KW-0812">Transmembrane</keyword>
<dbReference type="RefSeq" id="WP_123641234.1">
    <property type="nucleotide sequence ID" value="NZ_ML119082.1"/>
</dbReference>
<keyword evidence="4" id="KW-1185">Reference proteome</keyword>
<protein>
    <recommendedName>
        <fullName evidence="2">MacB-like periplasmic core domain-containing protein</fullName>
    </recommendedName>
</protein>
<dbReference type="OrthoDB" id="9784014at2"/>
<evidence type="ECO:0000259" key="2">
    <source>
        <dbReference type="Pfam" id="PF12704"/>
    </source>
</evidence>
<feature type="domain" description="MacB-like periplasmic core" evidence="2">
    <location>
        <begin position="24"/>
        <end position="199"/>
    </location>
</feature>
<accession>A0A3N2R8I8</accession>
<evidence type="ECO:0000313" key="3">
    <source>
        <dbReference type="EMBL" id="ROU03701.1"/>
    </source>
</evidence>